<dbReference type="EMBL" id="JACCBW010000002">
    <property type="protein sequence ID" value="NYE36504.1"/>
    <property type="molecule type" value="Genomic_DNA"/>
</dbReference>
<feature type="transmembrane region" description="Helical" evidence="1">
    <location>
        <begin position="211"/>
        <end position="229"/>
    </location>
</feature>
<evidence type="ECO:0000313" key="4">
    <source>
        <dbReference type="Proteomes" id="UP000549911"/>
    </source>
</evidence>
<sequence>MTAAPTRPRSQAREGRLVGLDVARCVALLGMVATHVLDARTPAGDLTTAQWLAGGRASALFAVLAGISLALMTREPLRGGPLALRSAAIVGRAAIIAAIGLLLGGLDTGIAVILTYYGVLFVLGLPFTLLRVRWLLPLAVVWVVAAPVVSHLVRPDLPERGFDSPALEQLGDPGQLASELLLTGYYPAFPWLAYLLVGLVLGRLDLRDRSLLGALALGGVGLAVLATQVSRSFVDPPVASENATGMYGTTPADGDWEWLLLVAPHSATPFDLAQTIGSAVLVIACCLLLESVLPRSATRVVAVLTGAGAATLTLYSLHVVMRTDAMWPPEEPSSYAVHVVVLLGIGAALRLVGRRGPLEALAGLPVRLARRQTQWLSCSRMNRS</sequence>
<keyword evidence="1" id="KW-0472">Membrane</keyword>
<feature type="transmembrane region" description="Helical" evidence="1">
    <location>
        <begin position="17"/>
        <end position="37"/>
    </location>
</feature>
<feature type="transmembrane region" description="Helical" evidence="1">
    <location>
        <begin position="185"/>
        <end position="204"/>
    </location>
</feature>
<comment type="caution">
    <text evidence="3">The sequence shown here is derived from an EMBL/GenBank/DDBJ whole genome shotgun (WGS) entry which is preliminary data.</text>
</comment>
<dbReference type="InterPro" id="IPR012429">
    <property type="entry name" value="HGSNAT_cat"/>
</dbReference>
<protein>
    <submittedName>
        <fullName evidence="3">Putative membrane protein</fullName>
    </submittedName>
</protein>
<organism evidence="3 4">
    <name type="scientific">Nocardioides cavernae</name>
    <dbReference type="NCBI Taxonomy" id="1921566"/>
    <lineage>
        <taxon>Bacteria</taxon>
        <taxon>Bacillati</taxon>
        <taxon>Actinomycetota</taxon>
        <taxon>Actinomycetes</taxon>
        <taxon>Propionibacteriales</taxon>
        <taxon>Nocardioidaceae</taxon>
        <taxon>Nocardioides</taxon>
    </lineage>
</organism>
<evidence type="ECO:0000259" key="2">
    <source>
        <dbReference type="Pfam" id="PF07786"/>
    </source>
</evidence>
<feature type="transmembrane region" description="Helical" evidence="1">
    <location>
        <begin position="109"/>
        <end position="127"/>
    </location>
</feature>
<name>A0A7Y9H3G8_9ACTN</name>
<keyword evidence="1" id="KW-1133">Transmembrane helix</keyword>
<dbReference type="AlphaFoldDB" id="A0A7Y9H3G8"/>
<evidence type="ECO:0000313" key="3">
    <source>
        <dbReference type="EMBL" id="NYE36504.1"/>
    </source>
</evidence>
<proteinExistence type="predicted"/>
<feature type="transmembrane region" description="Helical" evidence="1">
    <location>
        <begin position="49"/>
        <end position="70"/>
    </location>
</feature>
<feature type="transmembrane region" description="Helical" evidence="1">
    <location>
        <begin position="333"/>
        <end position="352"/>
    </location>
</feature>
<feature type="domain" description="Heparan-alpha-glucosaminide N-acetyltransferase catalytic" evidence="2">
    <location>
        <begin position="16"/>
        <end position="208"/>
    </location>
</feature>
<reference evidence="3 4" key="1">
    <citation type="submission" date="2020-07" db="EMBL/GenBank/DDBJ databases">
        <authorList>
            <person name="Partida-Martinez L."/>
            <person name="Huntemann M."/>
            <person name="Clum A."/>
            <person name="Wang J."/>
            <person name="Palaniappan K."/>
            <person name="Ritter S."/>
            <person name="Chen I.-M."/>
            <person name="Stamatis D."/>
            <person name="Reddy T."/>
            <person name="O'Malley R."/>
            <person name="Daum C."/>
            <person name="Shapiro N."/>
            <person name="Ivanova N."/>
            <person name="Kyrpides N."/>
            <person name="Woyke T."/>
        </authorList>
    </citation>
    <scope>NUCLEOTIDE SEQUENCE [LARGE SCALE GENOMIC DNA]</scope>
    <source>
        <strain evidence="3 4">AT2.17</strain>
    </source>
</reference>
<feature type="transmembrane region" description="Helical" evidence="1">
    <location>
        <begin position="134"/>
        <end position="153"/>
    </location>
</feature>
<feature type="transmembrane region" description="Helical" evidence="1">
    <location>
        <begin position="82"/>
        <end position="103"/>
    </location>
</feature>
<gene>
    <name evidence="3" type="ORF">F4692_001637</name>
</gene>
<dbReference type="Proteomes" id="UP000549911">
    <property type="component" value="Unassembled WGS sequence"/>
</dbReference>
<keyword evidence="1" id="KW-0812">Transmembrane</keyword>
<dbReference type="RefSeq" id="WP_179619173.1">
    <property type="nucleotide sequence ID" value="NZ_JACCBW010000002.1"/>
</dbReference>
<evidence type="ECO:0000256" key="1">
    <source>
        <dbReference type="SAM" id="Phobius"/>
    </source>
</evidence>
<accession>A0A7Y9H3G8</accession>
<feature type="transmembrane region" description="Helical" evidence="1">
    <location>
        <begin position="272"/>
        <end position="293"/>
    </location>
</feature>
<keyword evidence="4" id="KW-1185">Reference proteome</keyword>
<dbReference type="Pfam" id="PF07786">
    <property type="entry name" value="HGSNAT_cat"/>
    <property type="match status" value="1"/>
</dbReference>
<reference evidence="3 4" key="2">
    <citation type="submission" date="2020-08" db="EMBL/GenBank/DDBJ databases">
        <title>The Agave Microbiome: Exploring the role of microbial communities in plant adaptations to desert environments.</title>
        <authorList>
            <person name="Partida-Martinez L.P."/>
        </authorList>
    </citation>
    <scope>NUCLEOTIDE SEQUENCE [LARGE SCALE GENOMIC DNA]</scope>
    <source>
        <strain evidence="3 4">AT2.17</strain>
    </source>
</reference>
<feature type="transmembrane region" description="Helical" evidence="1">
    <location>
        <begin position="300"/>
        <end position="321"/>
    </location>
</feature>